<dbReference type="PANTHER" id="PTHR11532:SF73">
    <property type="entry name" value="CARBOXYPEPTIDASE D"/>
    <property type="match status" value="1"/>
</dbReference>
<feature type="domain" description="Peptidase M14" evidence="3">
    <location>
        <begin position="1"/>
        <end position="108"/>
    </location>
</feature>
<feature type="non-terminal residue" evidence="4">
    <location>
        <position position="108"/>
    </location>
</feature>
<feature type="active site" description="Proton donor/acceptor" evidence="2">
    <location>
        <position position="78"/>
    </location>
</feature>
<evidence type="ECO:0000259" key="3">
    <source>
        <dbReference type="PROSITE" id="PS52035"/>
    </source>
</evidence>
<comment type="similarity">
    <text evidence="1 2">Belongs to the peptidase M14 family.</text>
</comment>
<keyword evidence="4" id="KW-0121">Carboxypeptidase</keyword>
<organism evidence="4 5">
    <name type="scientific">Oreotrochilus melanogaster</name>
    <dbReference type="NCBI Taxonomy" id="689266"/>
    <lineage>
        <taxon>Eukaryota</taxon>
        <taxon>Metazoa</taxon>
        <taxon>Chordata</taxon>
        <taxon>Craniata</taxon>
        <taxon>Vertebrata</taxon>
        <taxon>Euteleostomi</taxon>
        <taxon>Archelosauria</taxon>
        <taxon>Archosauria</taxon>
        <taxon>Dinosauria</taxon>
        <taxon>Saurischia</taxon>
        <taxon>Theropoda</taxon>
        <taxon>Coelurosauria</taxon>
        <taxon>Aves</taxon>
        <taxon>Neognathae</taxon>
        <taxon>Neoaves</taxon>
        <taxon>Strisores</taxon>
        <taxon>Apodiformes</taxon>
        <taxon>Trochilidae</taxon>
        <taxon>Oreotrochilus</taxon>
    </lineage>
</organism>
<dbReference type="PROSITE" id="PS52035">
    <property type="entry name" value="PEPTIDASE_M14"/>
    <property type="match status" value="1"/>
</dbReference>
<sequence length="108" mass="12602">GSLVVNYPFDDDEEGIAIYSKSPDDAMFQQLALSYSKDMYPTEYFPHGITNGAQWYNVPGGMQDWNYLHTNCFEVTIELGCVKYPKAEELPKYWEQNRRSLLQFMKQV</sequence>
<gene>
    <name evidence="4" type="primary">Cpd_0</name>
    <name evidence="4" type="ORF">OREMEL_R09360</name>
</gene>
<keyword evidence="4" id="KW-0645">Protease</keyword>
<dbReference type="SUPFAM" id="SSF53187">
    <property type="entry name" value="Zn-dependent exopeptidases"/>
    <property type="match status" value="1"/>
</dbReference>
<keyword evidence="4" id="KW-0378">Hydrolase</keyword>
<dbReference type="Proteomes" id="UP000579904">
    <property type="component" value="Unassembled WGS sequence"/>
</dbReference>
<evidence type="ECO:0000313" key="4">
    <source>
        <dbReference type="EMBL" id="NXU81314.1"/>
    </source>
</evidence>
<feature type="non-terminal residue" evidence="4">
    <location>
        <position position="1"/>
    </location>
</feature>
<name>A0A7L3NQG4_9AVES</name>
<dbReference type="Gene3D" id="3.40.630.10">
    <property type="entry name" value="Zn peptidases"/>
    <property type="match status" value="1"/>
</dbReference>
<dbReference type="PANTHER" id="PTHR11532">
    <property type="entry name" value="PROTEASE M14 CARBOXYPEPTIDASE"/>
    <property type="match status" value="1"/>
</dbReference>
<dbReference type="Pfam" id="PF00246">
    <property type="entry name" value="Peptidase_M14"/>
    <property type="match status" value="1"/>
</dbReference>
<evidence type="ECO:0000256" key="1">
    <source>
        <dbReference type="ARBA" id="ARBA00005988"/>
    </source>
</evidence>
<dbReference type="AlphaFoldDB" id="A0A7L3NQG4"/>
<dbReference type="GO" id="GO:0006518">
    <property type="term" value="P:peptide metabolic process"/>
    <property type="evidence" value="ECO:0007669"/>
    <property type="project" value="TreeGrafter"/>
</dbReference>
<keyword evidence="5" id="KW-1185">Reference proteome</keyword>
<dbReference type="EMBL" id="VZUB01049421">
    <property type="protein sequence ID" value="NXU81314.1"/>
    <property type="molecule type" value="Genomic_DNA"/>
</dbReference>
<evidence type="ECO:0000256" key="2">
    <source>
        <dbReference type="PROSITE-ProRule" id="PRU01379"/>
    </source>
</evidence>
<accession>A0A7L3NQG4</accession>
<dbReference type="OrthoDB" id="10249045at2759"/>
<proteinExistence type="inferred from homology"/>
<comment type="caution">
    <text evidence="4">The sequence shown here is derived from an EMBL/GenBank/DDBJ whole genome shotgun (WGS) entry which is preliminary data.</text>
</comment>
<dbReference type="InterPro" id="IPR050753">
    <property type="entry name" value="Peptidase_M14_domain"/>
</dbReference>
<dbReference type="GO" id="GO:0005615">
    <property type="term" value="C:extracellular space"/>
    <property type="evidence" value="ECO:0007669"/>
    <property type="project" value="TreeGrafter"/>
</dbReference>
<reference evidence="4 5" key="1">
    <citation type="submission" date="2019-09" db="EMBL/GenBank/DDBJ databases">
        <title>Bird 10,000 Genomes (B10K) Project - Family phase.</title>
        <authorList>
            <person name="Zhang G."/>
        </authorList>
    </citation>
    <scope>NUCLEOTIDE SEQUENCE [LARGE SCALE GENOMIC DNA]</scope>
    <source>
        <strain evidence="4">OUT-0002</strain>
    </source>
</reference>
<dbReference type="GO" id="GO:0016485">
    <property type="term" value="P:protein processing"/>
    <property type="evidence" value="ECO:0007669"/>
    <property type="project" value="TreeGrafter"/>
</dbReference>
<protein>
    <submittedName>
        <fullName evidence="4">CBPD Carboxypeptidase</fullName>
    </submittedName>
</protein>
<dbReference type="InterPro" id="IPR000834">
    <property type="entry name" value="Peptidase_M14"/>
</dbReference>
<evidence type="ECO:0000313" key="5">
    <source>
        <dbReference type="Proteomes" id="UP000579904"/>
    </source>
</evidence>
<dbReference type="GO" id="GO:0004181">
    <property type="term" value="F:metallocarboxypeptidase activity"/>
    <property type="evidence" value="ECO:0007669"/>
    <property type="project" value="InterPro"/>
</dbReference>
<dbReference type="GO" id="GO:0008270">
    <property type="term" value="F:zinc ion binding"/>
    <property type="evidence" value="ECO:0007669"/>
    <property type="project" value="InterPro"/>
</dbReference>